<reference evidence="1 2" key="1">
    <citation type="submission" date="2013-01" db="EMBL/GenBank/DDBJ databases">
        <authorList>
            <person name="Harkins D.M."/>
            <person name="Durkin A.S."/>
            <person name="Brinkac L.M."/>
            <person name="Haft D.H."/>
            <person name="Selengut J.D."/>
            <person name="Sanka R."/>
            <person name="DePew J."/>
            <person name="Purushe J."/>
            <person name="Galloway R.L."/>
            <person name="Vinetz J.M."/>
            <person name="Sutton G.G."/>
            <person name="Nierman W.C."/>
            <person name="Fouts D.E."/>
        </authorList>
    </citation>
    <scope>NUCLEOTIDE SEQUENCE [LARGE SCALE GENOMIC DNA]</scope>
    <source>
        <strain evidence="1 2">Nikolaevo</strain>
    </source>
</reference>
<protein>
    <submittedName>
        <fullName evidence="1">Uncharacterized protein</fullName>
    </submittedName>
</protein>
<evidence type="ECO:0000313" key="1">
    <source>
        <dbReference type="EMBL" id="EMK22904.1"/>
    </source>
</evidence>
<dbReference type="AlphaFoldDB" id="M6FA64"/>
<dbReference type="Proteomes" id="UP000011980">
    <property type="component" value="Unassembled WGS sequence"/>
</dbReference>
<proteinExistence type="predicted"/>
<gene>
    <name evidence="1" type="ORF">LEP1GSC008_0689</name>
</gene>
<accession>M6FA64</accession>
<dbReference type="EMBL" id="ANCE01000157">
    <property type="protein sequence ID" value="EMK22904.1"/>
    <property type="molecule type" value="Genomic_DNA"/>
</dbReference>
<sequence>MLWKPVLQALFLGQIKNPNRPFLTFQERFLFLTLEFT</sequence>
<organism evidence="1 2">
    <name type="scientific">Leptospira kirschneri serovar Bulgarica str. Nikolaevo</name>
    <dbReference type="NCBI Taxonomy" id="1240687"/>
    <lineage>
        <taxon>Bacteria</taxon>
        <taxon>Pseudomonadati</taxon>
        <taxon>Spirochaetota</taxon>
        <taxon>Spirochaetia</taxon>
        <taxon>Leptospirales</taxon>
        <taxon>Leptospiraceae</taxon>
        <taxon>Leptospira</taxon>
    </lineage>
</organism>
<name>M6FA64_9LEPT</name>
<comment type="caution">
    <text evidence="1">The sequence shown here is derived from an EMBL/GenBank/DDBJ whole genome shotgun (WGS) entry which is preliminary data.</text>
</comment>
<evidence type="ECO:0000313" key="2">
    <source>
        <dbReference type="Proteomes" id="UP000011980"/>
    </source>
</evidence>